<evidence type="ECO:0000256" key="1">
    <source>
        <dbReference type="SAM" id="Phobius"/>
    </source>
</evidence>
<accession>A0ABM6K0W6</accession>
<proteinExistence type="predicted"/>
<protein>
    <submittedName>
        <fullName evidence="2">Uncharacterized protein</fullName>
    </submittedName>
</protein>
<evidence type="ECO:0000313" key="2">
    <source>
        <dbReference type="EMBL" id="ARF48477.1"/>
    </source>
</evidence>
<evidence type="ECO:0000313" key="3">
    <source>
        <dbReference type="Proteomes" id="UP000192380"/>
    </source>
</evidence>
<keyword evidence="1" id="KW-1133">Transmembrane helix</keyword>
<keyword evidence="3" id="KW-1185">Reference proteome</keyword>
<feature type="transmembrane region" description="Helical" evidence="1">
    <location>
        <begin position="12"/>
        <end position="30"/>
    </location>
</feature>
<dbReference type="RefSeq" id="WP_044242899.1">
    <property type="nucleotide sequence ID" value="NZ_AHIE01000037.1"/>
</dbReference>
<feature type="transmembrane region" description="Helical" evidence="1">
    <location>
        <begin position="36"/>
        <end position="63"/>
    </location>
</feature>
<organism evidence="2 3">
    <name type="scientific">Pantoea stewartii subsp. stewartii DC283</name>
    <dbReference type="NCBI Taxonomy" id="660596"/>
    <lineage>
        <taxon>Bacteria</taxon>
        <taxon>Pseudomonadati</taxon>
        <taxon>Pseudomonadota</taxon>
        <taxon>Gammaproteobacteria</taxon>
        <taxon>Enterobacterales</taxon>
        <taxon>Erwiniaceae</taxon>
        <taxon>Pantoea</taxon>
    </lineage>
</organism>
<gene>
    <name evidence="2" type="ORF">DSJ_03305</name>
</gene>
<keyword evidence="1" id="KW-0812">Transmembrane</keyword>
<dbReference type="EMBL" id="CP017581">
    <property type="protein sequence ID" value="ARF48477.1"/>
    <property type="molecule type" value="Genomic_DNA"/>
</dbReference>
<reference evidence="2 3" key="1">
    <citation type="submission" date="2016-10" db="EMBL/GenBank/DDBJ databases">
        <title>Complete Genome Assembly of Pantoea stewartii subsp. stewartii DC283, a Corn Pathogen.</title>
        <authorList>
            <person name="Duong D.A."/>
            <person name="Stevens A.M."/>
            <person name="Jensen R.V."/>
        </authorList>
    </citation>
    <scope>NUCLEOTIDE SEQUENCE [LARGE SCALE GENOMIC DNA]</scope>
    <source>
        <strain evidence="2 3">DC283</strain>
    </source>
</reference>
<keyword evidence="1" id="KW-0472">Membrane</keyword>
<feature type="transmembrane region" description="Helical" evidence="1">
    <location>
        <begin position="75"/>
        <end position="94"/>
    </location>
</feature>
<dbReference type="Proteomes" id="UP000192380">
    <property type="component" value="Chromosome"/>
</dbReference>
<name>A0ABM6K0W6_PANSE</name>
<sequence>MKQKLQNSLWMIIEKLVAVFGLMFVTSFVAKYVGPVTFGVIAISMLIFQFIQSVAMMGCDVILLKRIAQNHRSGIRLMVPAVILVVSVTFKPSVQRAPVPGK</sequence>